<dbReference type="HAMAP" id="MF_01470">
    <property type="entry name" value="Cas1"/>
    <property type="match status" value="1"/>
</dbReference>
<dbReference type="InterPro" id="IPR042211">
    <property type="entry name" value="CRISPR-assoc_Cas1_N"/>
</dbReference>
<dbReference type="Proteomes" id="UP000243406">
    <property type="component" value="Unassembled WGS sequence"/>
</dbReference>
<evidence type="ECO:0000256" key="8">
    <source>
        <dbReference type="ARBA" id="ARBA00023211"/>
    </source>
</evidence>
<dbReference type="GO" id="GO:0004520">
    <property type="term" value="F:DNA endonuclease activity"/>
    <property type="evidence" value="ECO:0007669"/>
    <property type="project" value="InterPro"/>
</dbReference>
<dbReference type="PANTHER" id="PTHR34353">
    <property type="entry name" value="CRISPR-ASSOCIATED ENDONUCLEASE CAS1 1"/>
    <property type="match status" value="1"/>
</dbReference>
<comment type="subunit">
    <text evidence="9 10">Homodimer, forms a heterotetramer with a Cas2 homodimer.</text>
</comment>
<dbReference type="GO" id="GO:0043571">
    <property type="term" value="P:maintenance of CRISPR repeat elements"/>
    <property type="evidence" value="ECO:0007669"/>
    <property type="project" value="UniProtKB-UniRule"/>
</dbReference>
<dbReference type="OrthoDB" id="9803119at2"/>
<feature type="binding site" evidence="10">
    <location>
        <position position="204"/>
    </location>
    <ligand>
        <name>Mn(2+)</name>
        <dbReference type="ChEBI" id="CHEBI:29035"/>
    </ligand>
</feature>
<dbReference type="Gene3D" id="3.100.10.20">
    <property type="entry name" value="CRISPR-associated endonuclease Cas1, N-terminal domain"/>
    <property type="match status" value="1"/>
</dbReference>
<evidence type="ECO:0000256" key="1">
    <source>
        <dbReference type="ARBA" id="ARBA00022722"/>
    </source>
</evidence>
<dbReference type="EMBL" id="FUYN01000008">
    <property type="protein sequence ID" value="SKB68459.1"/>
    <property type="molecule type" value="Genomic_DNA"/>
</dbReference>
<dbReference type="Pfam" id="PF01867">
    <property type="entry name" value="Cas_Cas1"/>
    <property type="match status" value="1"/>
</dbReference>
<dbReference type="NCBIfam" id="TIGR00287">
    <property type="entry name" value="cas1"/>
    <property type="match status" value="1"/>
</dbReference>
<dbReference type="RefSeq" id="WP_079590460.1">
    <property type="nucleotide sequence ID" value="NZ_FUYN01000008.1"/>
</dbReference>
<dbReference type="GO" id="GO:0051607">
    <property type="term" value="P:defense response to virus"/>
    <property type="evidence" value="ECO:0007669"/>
    <property type="project" value="UniProtKB-UniRule"/>
</dbReference>
<dbReference type="PANTHER" id="PTHR34353:SF2">
    <property type="entry name" value="CRISPR-ASSOCIATED ENDONUCLEASE CAS1 1"/>
    <property type="match status" value="1"/>
</dbReference>
<comment type="cofactor">
    <cofactor evidence="10">
        <name>Mg(2+)</name>
        <dbReference type="ChEBI" id="CHEBI:18420"/>
    </cofactor>
    <cofactor evidence="10">
        <name>Mn(2+)</name>
        <dbReference type="ChEBI" id="CHEBI:29035"/>
    </cofactor>
</comment>
<keyword evidence="7 10" id="KW-0238">DNA-binding</keyword>
<dbReference type="GO" id="GO:0046872">
    <property type="term" value="F:metal ion binding"/>
    <property type="evidence" value="ECO:0007669"/>
    <property type="project" value="UniProtKB-UniRule"/>
</dbReference>
<dbReference type="NCBIfam" id="TIGR03639">
    <property type="entry name" value="cas1_NMENI"/>
    <property type="match status" value="1"/>
</dbReference>
<evidence type="ECO:0000313" key="12">
    <source>
        <dbReference type="Proteomes" id="UP000243406"/>
    </source>
</evidence>
<keyword evidence="12" id="KW-1185">Reference proteome</keyword>
<evidence type="ECO:0000256" key="4">
    <source>
        <dbReference type="ARBA" id="ARBA00022801"/>
    </source>
</evidence>
<evidence type="ECO:0000256" key="3">
    <source>
        <dbReference type="ARBA" id="ARBA00022759"/>
    </source>
</evidence>
<gene>
    <name evidence="10" type="primary">cas1</name>
    <name evidence="11" type="ORF">SAMN02745120_2656</name>
</gene>
<evidence type="ECO:0000256" key="2">
    <source>
        <dbReference type="ARBA" id="ARBA00022723"/>
    </source>
</evidence>
<keyword evidence="1 10" id="KW-0540">Nuclease</keyword>
<evidence type="ECO:0000256" key="9">
    <source>
        <dbReference type="ARBA" id="ARBA00038592"/>
    </source>
</evidence>
<feature type="binding site" evidence="10">
    <location>
        <position position="148"/>
    </location>
    <ligand>
        <name>Mn(2+)</name>
        <dbReference type="ChEBI" id="CHEBI:29035"/>
    </ligand>
</feature>
<reference evidence="12" key="1">
    <citation type="submission" date="2017-02" db="EMBL/GenBank/DDBJ databases">
        <authorList>
            <person name="Varghese N."/>
            <person name="Submissions S."/>
        </authorList>
    </citation>
    <scope>NUCLEOTIDE SEQUENCE [LARGE SCALE GENOMIC DNA]</scope>
    <source>
        <strain evidence="12">ATCC 35199</strain>
    </source>
</reference>
<dbReference type="AlphaFoldDB" id="A0A1T5D9W8"/>
<evidence type="ECO:0000256" key="5">
    <source>
        <dbReference type="ARBA" id="ARBA00022842"/>
    </source>
</evidence>
<dbReference type="InterPro" id="IPR002729">
    <property type="entry name" value="CRISPR-assoc_Cas1"/>
</dbReference>
<accession>A0A1T5D9W8</accession>
<keyword evidence="8 10" id="KW-0464">Manganese</keyword>
<keyword evidence="2 10" id="KW-0479">Metal-binding</keyword>
<comment type="similarity">
    <text evidence="10">Belongs to the CRISPR-associated endonuclease Cas1 family.</text>
</comment>
<dbReference type="GO" id="GO:0016787">
    <property type="term" value="F:hydrolase activity"/>
    <property type="evidence" value="ECO:0007669"/>
    <property type="project" value="UniProtKB-KW"/>
</dbReference>
<evidence type="ECO:0000313" key="11">
    <source>
        <dbReference type="EMBL" id="SKB68459.1"/>
    </source>
</evidence>
<evidence type="ECO:0000256" key="10">
    <source>
        <dbReference type="HAMAP-Rule" id="MF_01470"/>
    </source>
</evidence>
<comment type="function">
    <text evidence="10">CRISPR (clustered regularly interspaced short palindromic repeat), is an adaptive immune system that provides protection against mobile genetic elements (viruses, transposable elements and conjugative plasmids). CRISPR clusters contain spacers, sequences complementary to antecedent mobile elements, and target invading nucleic acids. CRISPR clusters are transcribed and processed into CRISPR RNA (crRNA). Acts as a dsDNA endonuclease. Involved in the integration of spacer DNA into the CRISPR cassette.</text>
</comment>
<keyword evidence="4 10" id="KW-0378">Hydrolase</keyword>
<dbReference type="InterPro" id="IPR019855">
    <property type="entry name" value="CRISPR-assoc_Cas1_NMENI"/>
</dbReference>
<sequence>MSWRTLVITKRCKLDLKLGYLVIRSDEGTKRVHIDEISTLVIENTAISITGCLICELASKKVKVIFCDNKRNPCSELMNYYGSHDCSRKLEKQIKWNDYIKQTVWSEIVTEKIKKQSKFLKELEKFDEALLLDEYTTQIELSDVTNREGHAAKVYFNAIFGMDFTRSADNSINAGLNYGYSILLSAFNREIVANGYLTQLGIFHNNMFNQFNLSSDLMEPFRILVDRVVKYNNFNVFEKDQRLMLIDILNDTVIIDGKEQFVSNAIKIYCHSIFEAIEDKDISLIKFYNYEL</sequence>
<keyword evidence="3 10" id="KW-0255">Endonuclease</keyword>
<dbReference type="GO" id="GO:0003677">
    <property type="term" value="F:DNA binding"/>
    <property type="evidence" value="ECO:0007669"/>
    <property type="project" value="UniProtKB-KW"/>
</dbReference>
<evidence type="ECO:0000256" key="6">
    <source>
        <dbReference type="ARBA" id="ARBA00023118"/>
    </source>
</evidence>
<keyword evidence="5 10" id="KW-0460">Magnesium</keyword>
<evidence type="ECO:0000256" key="7">
    <source>
        <dbReference type="ARBA" id="ARBA00023125"/>
    </source>
</evidence>
<dbReference type="Gene3D" id="1.20.120.920">
    <property type="entry name" value="CRISPR-associated endonuclease Cas1, C-terminal domain"/>
    <property type="match status" value="1"/>
</dbReference>
<protein>
    <recommendedName>
        <fullName evidence="10">CRISPR-associated endonuclease Cas1</fullName>
        <ecNumber evidence="10">3.1.-.-</ecNumber>
    </recommendedName>
</protein>
<feature type="binding site" evidence="10">
    <location>
        <position position="219"/>
    </location>
    <ligand>
        <name>Mn(2+)</name>
        <dbReference type="ChEBI" id="CHEBI:29035"/>
    </ligand>
</feature>
<dbReference type="InterPro" id="IPR050646">
    <property type="entry name" value="Cas1"/>
</dbReference>
<organism evidence="11 12">
    <name type="scientific">Acetoanaerobium noterae</name>
    <dbReference type="NCBI Taxonomy" id="745369"/>
    <lineage>
        <taxon>Bacteria</taxon>
        <taxon>Bacillati</taxon>
        <taxon>Bacillota</taxon>
        <taxon>Clostridia</taxon>
        <taxon>Peptostreptococcales</taxon>
        <taxon>Filifactoraceae</taxon>
        <taxon>Acetoanaerobium</taxon>
    </lineage>
</organism>
<dbReference type="EC" id="3.1.-.-" evidence="10"/>
<dbReference type="InterPro" id="IPR042206">
    <property type="entry name" value="CRISPR-assoc_Cas1_C"/>
</dbReference>
<proteinExistence type="inferred from homology"/>
<name>A0A1T5D9W8_9FIRM</name>
<keyword evidence="6 10" id="KW-0051">Antiviral defense</keyword>